<protein>
    <recommendedName>
        <fullName evidence="4">PEP-CTERM protein-sorting domain-containing protein</fullName>
    </recommendedName>
</protein>
<reference evidence="3" key="1">
    <citation type="submission" date="2015-07" db="EMBL/GenBank/DDBJ databases">
        <title>Genome Of Nitrogen-Fixing Cyanobacterium Nostoc piscinale CENA21 From Solimoes/Amazon River Floodplain Sediments And Comparative Genomics To Uncover Biosynthetic Natural Products Potential.</title>
        <authorList>
            <person name="Leao T.F."/>
            <person name="Leao P.N."/>
            <person name="Guimaraes P.I."/>
            <person name="de Melo A.G.C."/>
            <person name="Ramos R.T.J."/>
            <person name="Silva A."/>
            <person name="Fiore M.F."/>
            <person name="Schneider M.P.C."/>
        </authorList>
    </citation>
    <scope>NUCLEOTIDE SEQUENCE [LARGE SCALE GENOMIC DNA]</scope>
    <source>
        <strain evidence="3">CENA21</strain>
    </source>
</reference>
<dbReference type="RefSeq" id="WP_062290681.1">
    <property type="nucleotide sequence ID" value="NZ_CP012036.1"/>
</dbReference>
<dbReference type="NCBIfam" id="TIGR02595">
    <property type="entry name" value="PEP_CTERM"/>
    <property type="match status" value="1"/>
</dbReference>
<dbReference type="Proteomes" id="UP000062645">
    <property type="component" value="Chromosome"/>
</dbReference>
<evidence type="ECO:0000313" key="2">
    <source>
        <dbReference type="EMBL" id="ALF52816.1"/>
    </source>
</evidence>
<name>A0A0M4T2T0_9NOSO</name>
<dbReference type="AlphaFoldDB" id="A0A0M4T2T0"/>
<reference evidence="2 3" key="2">
    <citation type="journal article" date="2016" name="Genome Announc.">
        <title>Draft Genome Sequence of the N2-Fixing Cyanobacterium Nostoc piscinale CENA21, Isolated from the Brazilian Amazon Floodplain.</title>
        <authorList>
            <person name="Leao T."/>
            <person name="Guimaraes P.I."/>
            <person name="de Melo A.G."/>
            <person name="Ramos R.T."/>
            <person name="Leao P.N."/>
            <person name="Silva A."/>
            <person name="Fiore M.F."/>
            <person name="Schneider M.P."/>
        </authorList>
    </citation>
    <scope>NUCLEOTIDE SEQUENCE [LARGE SCALE GENOMIC DNA]</scope>
    <source>
        <strain evidence="2 3">CENA21</strain>
    </source>
</reference>
<evidence type="ECO:0000313" key="3">
    <source>
        <dbReference type="Proteomes" id="UP000062645"/>
    </source>
</evidence>
<dbReference type="InterPro" id="IPR013424">
    <property type="entry name" value="Ice-binding_C"/>
</dbReference>
<organism evidence="2 3">
    <name type="scientific">Nostoc piscinale CENA21</name>
    <dbReference type="NCBI Taxonomy" id="224013"/>
    <lineage>
        <taxon>Bacteria</taxon>
        <taxon>Bacillati</taxon>
        <taxon>Cyanobacteriota</taxon>
        <taxon>Cyanophyceae</taxon>
        <taxon>Nostocales</taxon>
        <taxon>Nostocaceae</taxon>
        <taxon>Nostoc</taxon>
    </lineage>
</organism>
<evidence type="ECO:0000256" key="1">
    <source>
        <dbReference type="SAM" id="MobiDB-lite"/>
    </source>
</evidence>
<dbReference type="PATRIC" id="fig|224013.5.peg.1939"/>
<evidence type="ECO:0008006" key="4">
    <source>
        <dbReference type="Google" id="ProtNLM"/>
    </source>
</evidence>
<proteinExistence type="predicted"/>
<feature type="region of interest" description="Disordered" evidence="1">
    <location>
        <begin position="38"/>
        <end position="66"/>
    </location>
</feature>
<gene>
    <name evidence="2" type="ORF">ACX27_08015</name>
</gene>
<accession>A0A0M4T2T0</accession>
<dbReference type="OrthoDB" id="516440at2"/>
<sequence>MASSVVKISLCAASFVVISVWGQQSVWGLSNTSLLEPEQTTSQAEVTGDENHTSSNHYYTPSLIPTPRSDAPVSSYIPAYSNRWANLNSTNPRPRRVPEPSVLLGLIAIAGCLGMQHQLKKAR</sequence>
<dbReference type="KEGG" id="npz:ACX27_08015"/>
<dbReference type="EMBL" id="CP012036">
    <property type="protein sequence ID" value="ALF52816.1"/>
    <property type="molecule type" value="Genomic_DNA"/>
</dbReference>
<keyword evidence="3" id="KW-1185">Reference proteome</keyword>